<dbReference type="EMBL" id="KN425566">
    <property type="protein sequence ID" value="KHG23576.1"/>
    <property type="molecule type" value="Genomic_DNA"/>
</dbReference>
<keyword evidence="5" id="KW-1185">Reference proteome</keyword>
<dbReference type="EMBL" id="KN426289">
    <property type="protein sequence ID" value="KHG23790.1"/>
    <property type="molecule type" value="Genomic_DNA"/>
</dbReference>
<organism evidence="3 5">
    <name type="scientific">Gossypium arboreum</name>
    <name type="common">Tree cotton</name>
    <name type="synonym">Gossypium nanking</name>
    <dbReference type="NCBI Taxonomy" id="29729"/>
    <lineage>
        <taxon>Eukaryota</taxon>
        <taxon>Viridiplantae</taxon>
        <taxon>Streptophyta</taxon>
        <taxon>Embryophyta</taxon>
        <taxon>Tracheophyta</taxon>
        <taxon>Spermatophyta</taxon>
        <taxon>Magnoliopsida</taxon>
        <taxon>eudicotyledons</taxon>
        <taxon>Gunneridae</taxon>
        <taxon>Pentapetalae</taxon>
        <taxon>rosids</taxon>
        <taxon>malvids</taxon>
        <taxon>Malvales</taxon>
        <taxon>Malvaceae</taxon>
        <taxon>Malvoideae</taxon>
        <taxon>Gossypium</taxon>
    </lineage>
</organism>
<dbReference type="EMBL" id="KN409290">
    <property type="protein sequence ID" value="KHG17886.1"/>
    <property type="molecule type" value="Genomic_DNA"/>
</dbReference>
<evidence type="ECO:0000313" key="4">
    <source>
        <dbReference type="EMBL" id="KHG23790.1"/>
    </source>
</evidence>
<evidence type="ECO:0000313" key="1">
    <source>
        <dbReference type="EMBL" id="KHG13566.1"/>
    </source>
</evidence>
<reference evidence="5" key="2">
    <citation type="submission" date="2014-09" db="EMBL/GenBank/DDBJ databases">
        <authorList>
            <person name="Mudge J."/>
            <person name="Ramaraj T."/>
            <person name="Lindquist I.E."/>
            <person name="Bharti A.K."/>
            <person name="Sundararajan A."/>
            <person name="Cameron C.T."/>
            <person name="Woodward J.E."/>
            <person name="May G.D."/>
            <person name="Brubaker C."/>
            <person name="Broadhvest J."/>
            <person name="Wilkins T.A."/>
        </authorList>
    </citation>
    <scope>NUCLEOTIDE SEQUENCE</scope>
    <source>
        <strain evidence="5">cv. AKA8401</strain>
    </source>
</reference>
<gene>
    <name evidence="1" type="ORF">F383_19806</name>
    <name evidence="2" type="ORF">F383_23833</name>
    <name evidence="4" type="ORF">F383_29893</name>
    <name evidence="3" type="ORF">F383_30250</name>
</gene>
<accession>A0A0B0PJM8</accession>
<proteinExistence type="predicted"/>
<name>A0A0B0PJM8_GOSAR</name>
<evidence type="ECO:0000313" key="5">
    <source>
        <dbReference type="Proteomes" id="UP000032142"/>
    </source>
</evidence>
<dbReference type="AlphaFoldDB" id="A0A0B0PJM8"/>
<protein>
    <submittedName>
        <fullName evidence="3">Uncharacterized protein</fullName>
    </submittedName>
</protein>
<sequence length="18" mass="2063">MNGSRKGTSHQNLSKMRM</sequence>
<dbReference type="Proteomes" id="UP000032142">
    <property type="component" value="Unassembled WGS sequence"/>
</dbReference>
<evidence type="ECO:0000313" key="3">
    <source>
        <dbReference type="EMBL" id="KHG23576.1"/>
    </source>
</evidence>
<reference evidence="3" key="1">
    <citation type="submission" date="2014-09" db="EMBL/GenBank/DDBJ databases">
        <title>G. arboreum L. cv. AKA8401 A2 genome assembly version 1.0.</title>
        <authorList>
            <person name="Mudge J."/>
            <person name="Ramaraj T."/>
            <person name="Lindquist I.E."/>
            <person name="Bharti A.K."/>
            <person name="Sundararajan A."/>
            <person name="Cameron C.T."/>
            <person name="Woodward J.E."/>
            <person name="May G.D."/>
            <person name="Brubaker C."/>
            <person name="Broadhvest J."/>
            <person name="Wilkins T.A."/>
        </authorList>
    </citation>
    <scope>NUCLEOTIDE SEQUENCE</scope>
</reference>
<evidence type="ECO:0000313" key="2">
    <source>
        <dbReference type="EMBL" id="KHG17886.1"/>
    </source>
</evidence>
<dbReference type="EMBL" id="KN399899">
    <property type="protein sequence ID" value="KHG13566.1"/>
    <property type="molecule type" value="Genomic_DNA"/>
</dbReference>